<proteinExistence type="predicted"/>
<organism evidence="3 4">
    <name type="scientific">Deinococcus aerius</name>
    <dbReference type="NCBI Taxonomy" id="200253"/>
    <lineage>
        <taxon>Bacteria</taxon>
        <taxon>Thermotogati</taxon>
        <taxon>Deinococcota</taxon>
        <taxon>Deinococci</taxon>
        <taxon>Deinococcales</taxon>
        <taxon>Deinococcaceae</taxon>
        <taxon>Deinococcus</taxon>
    </lineage>
</organism>
<accession>A0A2I9E1R0</accession>
<dbReference type="PANTHER" id="PTHR30006">
    <property type="entry name" value="THIAMINE-BINDING PERIPLASMIC PROTEIN-RELATED"/>
    <property type="match status" value="1"/>
</dbReference>
<dbReference type="OrthoDB" id="9769319at2"/>
<comment type="caution">
    <text evidence="3">The sequence shown here is derived from an EMBL/GenBank/DDBJ whole genome shotgun (WGS) entry which is preliminary data.</text>
</comment>
<dbReference type="CDD" id="cd13545">
    <property type="entry name" value="PBP2_TbpA"/>
    <property type="match status" value="1"/>
</dbReference>
<evidence type="ECO:0000256" key="2">
    <source>
        <dbReference type="SAM" id="SignalP"/>
    </source>
</evidence>
<dbReference type="Proteomes" id="UP000236569">
    <property type="component" value="Unassembled WGS sequence"/>
</dbReference>
<dbReference type="Pfam" id="PF13343">
    <property type="entry name" value="SBP_bac_6"/>
    <property type="match status" value="1"/>
</dbReference>
<dbReference type="GO" id="GO:0015888">
    <property type="term" value="P:thiamine transport"/>
    <property type="evidence" value="ECO:0007669"/>
    <property type="project" value="InterPro"/>
</dbReference>
<dbReference type="InterPro" id="IPR005948">
    <property type="entry name" value="ThiB-like"/>
</dbReference>
<dbReference type="AlphaFoldDB" id="A0A2I9E1R0"/>
<feature type="signal peptide" evidence="2">
    <location>
        <begin position="1"/>
        <end position="17"/>
    </location>
</feature>
<evidence type="ECO:0000313" key="3">
    <source>
        <dbReference type="EMBL" id="GBF07605.1"/>
    </source>
</evidence>
<dbReference type="SUPFAM" id="SSF53850">
    <property type="entry name" value="Periplasmic binding protein-like II"/>
    <property type="match status" value="1"/>
</dbReference>
<dbReference type="GO" id="GO:0030975">
    <property type="term" value="F:thiamine binding"/>
    <property type="evidence" value="ECO:0007669"/>
    <property type="project" value="InterPro"/>
</dbReference>
<dbReference type="RefSeq" id="WP_103130911.1">
    <property type="nucleotide sequence ID" value="NZ_BFAG01000015.1"/>
</dbReference>
<dbReference type="PANTHER" id="PTHR30006:SF2">
    <property type="entry name" value="ABC TRANSPORTER SUBSTRATE-BINDING PROTEIN"/>
    <property type="match status" value="1"/>
</dbReference>
<reference evidence="4" key="1">
    <citation type="submission" date="2018-01" db="EMBL/GenBank/DDBJ databases">
        <title>Draft Genome Sequence of the Radioresistant Bacterium Deinococcus aerius TR0125, Isolated from the Higher Atmosphere above Japan.</title>
        <authorList>
            <person name="Satoh K."/>
            <person name="Arai H."/>
            <person name="Sanzen T."/>
            <person name="Kawaguchi Y."/>
            <person name="Hayashi H."/>
            <person name="Yokobori S."/>
            <person name="Yamagishi A."/>
            <person name="Oono Y."/>
            <person name="Narumi I."/>
        </authorList>
    </citation>
    <scope>NUCLEOTIDE SEQUENCE [LARGE SCALE GENOMIC DNA]</scope>
    <source>
        <strain evidence="4">TR0125</strain>
    </source>
</reference>
<keyword evidence="4" id="KW-1185">Reference proteome</keyword>
<evidence type="ECO:0000313" key="4">
    <source>
        <dbReference type="Proteomes" id="UP000236569"/>
    </source>
</evidence>
<name>A0A2I9E1R0_9DEIO</name>
<dbReference type="GO" id="GO:0030288">
    <property type="term" value="C:outer membrane-bounded periplasmic space"/>
    <property type="evidence" value="ECO:0007669"/>
    <property type="project" value="TreeGrafter"/>
</dbReference>
<feature type="chain" id="PRO_5014351961" evidence="2">
    <location>
        <begin position="18"/>
        <end position="342"/>
    </location>
</feature>
<dbReference type="Gene3D" id="3.40.190.10">
    <property type="entry name" value="Periplasmic binding protein-like II"/>
    <property type="match status" value="2"/>
</dbReference>
<sequence>MRKALMLGLFLVGAAHAQTTLTVITHDSFDVDKGLVAQFEKANGARVRFVKGGDAGELLNRLILTRRAPIADVVYGLDNTLLPRARAAGILEAYRSPALSKVPAAYRLDETGLLNTVDYGFVALNYDRAYFQKSGLALPRSLDDLKKPQYARLTVVPSPATSSPGLAFLLATVNHYGEAGAWAWWREARANGLKVTRGWTDAYEKDFSKNGGKYSIVLSYASSPAAEVFYAEGYNPKKLPAQAPTANLFLPGSTFRQLEGVGVLKGARQPELARRFVDFMLSNPVQADFPTRMWVYPAVKGTKLDPVFKFAQEHDVPPVKPGILANPQRLVDAWVTNVLRAR</sequence>
<dbReference type="NCBIfam" id="TIGR01254">
    <property type="entry name" value="sfuA"/>
    <property type="match status" value="1"/>
</dbReference>
<dbReference type="EMBL" id="BFAG01000015">
    <property type="protein sequence ID" value="GBF07605.1"/>
    <property type="molecule type" value="Genomic_DNA"/>
</dbReference>
<evidence type="ECO:0000256" key="1">
    <source>
        <dbReference type="ARBA" id="ARBA00022729"/>
    </source>
</evidence>
<gene>
    <name evidence="3" type="ORF">DAERI_150123</name>
</gene>
<keyword evidence="1 2" id="KW-0732">Signal</keyword>
<protein>
    <submittedName>
        <fullName evidence="3">ABC transporter substrate-binding protein</fullName>
    </submittedName>
</protein>
<dbReference type="GO" id="GO:0030976">
    <property type="term" value="F:thiamine pyrophosphate binding"/>
    <property type="evidence" value="ECO:0007669"/>
    <property type="project" value="TreeGrafter"/>
</dbReference>